<protein>
    <submittedName>
        <fullName evidence="1">Uncharacterized protein</fullName>
    </submittedName>
</protein>
<organism evidence="1 2">
    <name type="scientific">Streptomyces gibsoniae</name>
    <dbReference type="NCBI Taxonomy" id="3075529"/>
    <lineage>
        <taxon>Bacteria</taxon>
        <taxon>Bacillati</taxon>
        <taxon>Actinomycetota</taxon>
        <taxon>Actinomycetes</taxon>
        <taxon>Kitasatosporales</taxon>
        <taxon>Streptomycetaceae</taxon>
        <taxon>Streptomyces</taxon>
    </lineage>
</organism>
<dbReference type="RefSeq" id="WP_311700671.1">
    <property type="nucleotide sequence ID" value="NZ_JAVREY010000099.1"/>
</dbReference>
<gene>
    <name evidence="1" type="ORF">RM764_40805</name>
</gene>
<dbReference type="Proteomes" id="UP001183809">
    <property type="component" value="Unassembled WGS sequence"/>
</dbReference>
<accession>A0ABU2U7N1</accession>
<evidence type="ECO:0000313" key="1">
    <source>
        <dbReference type="EMBL" id="MDT0469235.1"/>
    </source>
</evidence>
<dbReference type="EMBL" id="JAVREY010000099">
    <property type="protein sequence ID" value="MDT0469235.1"/>
    <property type="molecule type" value="Genomic_DNA"/>
</dbReference>
<proteinExistence type="predicted"/>
<keyword evidence="2" id="KW-1185">Reference proteome</keyword>
<reference evidence="2" key="1">
    <citation type="submission" date="2023-07" db="EMBL/GenBank/DDBJ databases">
        <title>30 novel species of actinomycetes from the DSMZ collection.</title>
        <authorList>
            <person name="Nouioui I."/>
        </authorList>
    </citation>
    <scope>NUCLEOTIDE SEQUENCE [LARGE SCALE GENOMIC DNA]</scope>
    <source>
        <strain evidence="2">DSM 41699</strain>
    </source>
</reference>
<sequence length="55" mass="6195">MAVRRAKEFLLGKDRETVGEDTLGLLDDEVTRSRPRTRCSVSWKAAECDPRNSAT</sequence>
<name>A0ABU2U7N1_9ACTN</name>
<comment type="caution">
    <text evidence="1">The sequence shown here is derived from an EMBL/GenBank/DDBJ whole genome shotgun (WGS) entry which is preliminary data.</text>
</comment>
<evidence type="ECO:0000313" key="2">
    <source>
        <dbReference type="Proteomes" id="UP001183809"/>
    </source>
</evidence>